<feature type="transmembrane region" description="Helical" evidence="2">
    <location>
        <begin position="24"/>
        <end position="42"/>
    </location>
</feature>
<feature type="region of interest" description="Disordered" evidence="1">
    <location>
        <begin position="59"/>
        <end position="80"/>
    </location>
</feature>
<dbReference type="Proteomes" id="UP000028878">
    <property type="component" value="Unassembled WGS sequence"/>
</dbReference>
<dbReference type="RefSeq" id="WP_009519090.1">
    <property type="nucleotide sequence ID" value="NZ_CCAE010000004.1"/>
</dbReference>
<gene>
    <name evidence="3" type="ORF">BN948_00832</name>
</gene>
<dbReference type="EMBL" id="CCAE010000004">
    <property type="protein sequence ID" value="CDN86430.1"/>
    <property type="molecule type" value="Genomic_DNA"/>
</dbReference>
<keyword evidence="2" id="KW-1133">Transmembrane helix</keyword>
<dbReference type="NCBIfam" id="TIGR04438">
    <property type="entry name" value="small_Trp_rich"/>
    <property type="match status" value="1"/>
</dbReference>
<sequence>MYLLGLGIVLLLMKYVEYGPVAGWSWWIVLAPFGLAAAWWAWADFSGYTKRKAMEKMDQKKRDRVDKQREKLGLKTNRRR</sequence>
<name>A0A1L1PAF9_HYDIT</name>
<reference evidence="4" key="1">
    <citation type="submission" date="2014-02" db="EMBL/GenBank/DDBJ databases">
        <authorList>
            <person name="Gan H."/>
        </authorList>
    </citation>
    <scope>NUCLEOTIDE SEQUENCE [LARGE SCALE GENOMIC DNA]</scope>
    <source>
        <strain evidence="4">S1</strain>
    </source>
</reference>
<keyword evidence="4" id="KW-1185">Reference proteome</keyword>
<keyword evidence="2" id="KW-0812">Transmembrane</keyword>
<proteinExistence type="predicted"/>
<evidence type="ECO:0008006" key="5">
    <source>
        <dbReference type="Google" id="ProtNLM"/>
    </source>
</evidence>
<keyword evidence="2" id="KW-0472">Membrane</keyword>
<reference evidence="4" key="2">
    <citation type="submission" date="2014-11" db="EMBL/GenBank/DDBJ databases">
        <title>Draft genome sequence of Hydrogenophaga intermedia S1.</title>
        <authorList>
            <person name="Gan H.M."/>
            <person name="Chew T.H."/>
            <person name="Stolz A."/>
        </authorList>
    </citation>
    <scope>NUCLEOTIDE SEQUENCE [LARGE SCALE GENOMIC DNA]</scope>
    <source>
        <strain evidence="4">S1</strain>
    </source>
</reference>
<evidence type="ECO:0000256" key="2">
    <source>
        <dbReference type="SAM" id="Phobius"/>
    </source>
</evidence>
<feature type="compositionally biased region" description="Basic and acidic residues" evidence="1">
    <location>
        <begin position="59"/>
        <end position="73"/>
    </location>
</feature>
<organism evidence="3 4">
    <name type="scientific">Hydrogenophaga intermedia</name>
    <dbReference type="NCBI Taxonomy" id="65786"/>
    <lineage>
        <taxon>Bacteria</taxon>
        <taxon>Pseudomonadati</taxon>
        <taxon>Pseudomonadota</taxon>
        <taxon>Betaproteobacteria</taxon>
        <taxon>Burkholderiales</taxon>
        <taxon>Comamonadaceae</taxon>
        <taxon>Hydrogenophaga</taxon>
    </lineage>
</organism>
<dbReference type="AlphaFoldDB" id="A0A1L1PAF9"/>
<dbReference type="InterPro" id="IPR031044">
    <property type="entry name" value="Small_Trp_rich"/>
</dbReference>
<evidence type="ECO:0000256" key="1">
    <source>
        <dbReference type="SAM" id="MobiDB-lite"/>
    </source>
</evidence>
<protein>
    <recommendedName>
        <fullName evidence="5">Small Trp-rich protein</fullName>
    </recommendedName>
</protein>
<evidence type="ECO:0000313" key="3">
    <source>
        <dbReference type="EMBL" id="CDN86430.1"/>
    </source>
</evidence>
<accession>A0A1L1PAF9</accession>
<evidence type="ECO:0000313" key="4">
    <source>
        <dbReference type="Proteomes" id="UP000028878"/>
    </source>
</evidence>